<keyword evidence="5 9" id="KW-0010">Activator</keyword>
<feature type="compositionally biased region" description="Low complexity" evidence="10">
    <location>
        <begin position="117"/>
        <end position="129"/>
    </location>
</feature>
<evidence type="ECO:0000256" key="3">
    <source>
        <dbReference type="ARBA" id="ARBA00019617"/>
    </source>
</evidence>
<feature type="region of interest" description="Disordered" evidence="10">
    <location>
        <begin position="109"/>
        <end position="189"/>
    </location>
</feature>
<feature type="chain" id="PRO_5008275819" description="Mediator of RNA polymerase II transcription subunit 10" evidence="11">
    <location>
        <begin position="23"/>
        <end position="328"/>
    </location>
</feature>
<dbReference type="OrthoDB" id="337270at2759"/>
<dbReference type="GO" id="GO:0016592">
    <property type="term" value="C:mediator complex"/>
    <property type="evidence" value="ECO:0007669"/>
    <property type="project" value="InterPro"/>
</dbReference>
<comment type="subcellular location">
    <subcellularLocation>
        <location evidence="1 9">Nucleus</location>
    </subcellularLocation>
</comment>
<keyword evidence="4 9" id="KW-0805">Transcription regulation</keyword>
<reference evidence="12 13" key="1">
    <citation type="submission" date="2016-05" db="EMBL/GenBank/DDBJ databases">
        <title>Genome sequencing reveals origins of a unique bacterial endosymbiosis in the earliest lineages of terrestrial Fungi.</title>
        <authorList>
            <consortium name="DOE Joint Genome Institute"/>
            <person name="Uehling J."/>
            <person name="Gryganskyi A."/>
            <person name="Hameed K."/>
            <person name="Tschaplinski T."/>
            <person name="Misztal P."/>
            <person name="Wu S."/>
            <person name="Desiro A."/>
            <person name="Vande Pol N."/>
            <person name="Du Z.-Y."/>
            <person name="Zienkiewicz A."/>
            <person name="Zienkiewicz K."/>
            <person name="Morin E."/>
            <person name="Tisserant E."/>
            <person name="Splivallo R."/>
            <person name="Hainaut M."/>
            <person name="Henrissat B."/>
            <person name="Ohm R."/>
            <person name="Kuo A."/>
            <person name="Yan J."/>
            <person name="Lipzen A."/>
            <person name="Nolan M."/>
            <person name="Labutti K."/>
            <person name="Barry K."/>
            <person name="Goldstein A."/>
            <person name="Labbe J."/>
            <person name="Schadt C."/>
            <person name="Tuskan G."/>
            <person name="Grigoriev I."/>
            <person name="Martin F."/>
            <person name="Vilgalys R."/>
            <person name="Bonito G."/>
        </authorList>
    </citation>
    <scope>NUCLEOTIDE SEQUENCE [LARGE SCALE GENOMIC DNA]</scope>
    <source>
        <strain evidence="12 13">AG-77</strain>
    </source>
</reference>
<gene>
    <name evidence="9" type="primary">MED10</name>
    <name evidence="12" type="ORF">K457DRAFT_143350</name>
</gene>
<evidence type="ECO:0000256" key="5">
    <source>
        <dbReference type="ARBA" id="ARBA00023159"/>
    </source>
</evidence>
<comment type="function">
    <text evidence="9">Component of the Mediator complex, a coactivator involved in the regulated transcription of nearly all RNA polymerase II-dependent genes. Mediator functions as a bridge to convey information from gene-specific regulatory proteins to the basal RNA polymerase II transcription machinery. Mediator is recruited to promoters by direct interactions with regulatory proteins and serves as a scaffold for the assembly of a functional preinitiation complex with RNA polymerase II and the general transcription factors.</text>
</comment>
<keyword evidence="7 9" id="KW-0539">Nucleus</keyword>
<keyword evidence="13" id="KW-1185">Reference proteome</keyword>
<evidence type="ECO:0000256" key="4">
    <source>
        <dbReference type="ARBA" id="ARBA00023015"/>
    </source>
</evidence>
<dbReference type="EMBL" id="KV442157">
    <property type="protein sequence ID" value="OAQ22526.1"/>
    <property type="molecule type" value="Genomic_DNA"/>
</dbReference>
<keyword evidence="6 9" id="KW-0804">Transcription</keyword>
<evidence type="ECO:0000313" key="12">
    <source>
        <dbReference type="EMBL" id="OAQ22526.1"/>
    </source>
</evidence>
<evidence type="ECO:0000256" key="6">
    <source>
        <dbReference type="ARBA" id="ARBA00023163"/>
    </source>
</evidence>
<comment type="subunit">
    <text evidence="9">Component of the Mediator complex.</text>
</comment>
<name>A0A197JDE8_9FUNG</name>
<feature type="compositionally biased region" description="Low complexity" evidence="10">
    <location>
        <begin position="139"/>
        <end position="169"/>
    </location>
</feature>
<proteinExistence type="inferred from homology"/>
<feature type="signal peptide" evidence="11">
    <location>
        <begin position="1"/>
        <end position="22"/>
    </location>
</feature>
<organism evidence="12 13">
    <name type="scientific">Linnemannia elongata AG-77</name>
    <dbReference type="NCBI Taxonomy" id="1314771"/>
    <lineage>
        <taxon>Eukaryota</taxon>
        <taxon>Fungi</taxon>
        <taxon>Fungi incertae sedis</taxon>
        <taxon>Mucoromycota</taxon>
        <taxon>Mortierellomycotina</taxon>
        <taxon>Mortierellomycetes</taxon>
        <taxon>Mortierellales</taxon>
        <taxon>Mortierellaceae</taxon>
        <taxon>Linnemannia</taxon>
    </lineage>
</organism>
<dbReference type="PANTHER" id="PTHR13345">
    <property type="entry name" value="MEDIATOR OF RNA POLYMERASE II TRANSCRIPTION SUBUNIT 10"/>
    <property type="match status" value="1"/>
</dbReference>
<evidence type="ECO:0000256" key="9">
    <source>
        <dbReference type="RuleBase" id="RU364146"/>
    </source>
</evidence>
<sequence length="328" mass="35222">MENTRVSKISLHLVLFPSLSLTSICTSRKGTGGRTKNTNQACVFAPLRTFHYRQSKQAYNDAIRNDVSKGQARAHKDKQTHSNNSNSNNNNNYNNTINRMASAYNDSQSSIQNNMVPTPSQTTPSTIPSAQGAGGLVGATGVVPGATTTQEPPLSSTSTSAPSTTTAAAGVGGGSAQPDATELAAAETEKQREALEKKLQELIQSLLELSITVYDFQAESNSLVHQKIQELTKQLGEIEAFKDQLDMMVPWEVLSYIEDGKNPDLFSKTFVEAVAGENQFTNGKVTAMKSFEAALAQNLGDAFPEDMADYSQILQEVSSKSGQSATSQ</sequence>
<dbReference type="AlphaFoldDB" id="A0A197JDE8"/>
<evidence type="ECO:0000256" key="11">
    <source>
        <dbReference type="SAM" id="SignalP"/>
    </source>
</evidence>
<evidence type="ECO:0000313" key="13">
    <source>
        <dbReference type="Proteomes" id="UP000078512"/>
    </source>
</evidence>
<protein>
    <recommendedName>
        <fullName evidence="3 9">Mediator of RNA polymerase II transcription subunit 10</fullName>
    </recommendedName>
    <alternativeName>
        <fullName evidence="8 9">Mediator complex subunit 10</fullName>
    </alternativeName>
</protein>
<feature type="region of interest" description="Disordered" evidence="10">
    <location>
        <begin position="67"/>
        <end position="97"/>
    </location>
</feature>
<evidence type="ECO:0000256" key="8">
    <source>
        <dbReference type="ARBA" id="ARBA00032004"/>
    </source>
</evidence>
<accession>A0A197JDE8</accession>
<comment type="similarity">
    <text evidence="2 9">Belongs to the Mediator complex subunit 10 family.</text>
</comment>
<dbReference type="GO" id="GO:0006357">
    <property type="term" value="P:regulation of transcription by RNA polymerase II"/>
    <property type="evidence" value="ECO:0007669"/>
    <property type="project" value="InterPro"/>
</dbReference>
<evidence type="ECO:0000256" key="2">
    <source>
        <dbReference type="ARBA" id="ARBA00005389"/>
    </source>
</evidence>
<feature type="compositionally biased region" description="Low complexity" evidence="10">
    <location>
        <begin position="82"/>
        <end position="95"/>
    </location>
</feature>
<dbReference type="PANTHER" id="PTHR13345:SF13">
    <property type="entry name" value="MEDIATOR OF RNA POLYMERASE II TRANSCRIPTION SUBUNIT 10"/>
    <property type="match status" value="1"/>
</dbReference>
<evidence type="ECO:0000256" key="1">
    <source>
        <dbReference type="ARBA" id="ARBA00004123"/>
    </source>
</evidence>
<dbReference type="STRING" id="1314771.A0A197JDE8"/>
<dbReference type="Proteomes" id="UP000078512">
    <property type="component" value="Unassembled WGS sequence"/>
</dbReference>
<evidence type="ECO:0000256" key="10">
    <source>
        <dbReference type="SAM" id="MobiDB-lite"/>
    </source>
</evidence>
<dbReference type="InterPro" id="IPR019145">
    <property type="entry name" value="Mediator_Med10"/>
</dbReference>
<keyword evidence="11" id="KW-0732">Signal</keyword>
<dbReference type="GO" id="GO:0003712">
    <property type="term" value="F:transcription coregulator activity"/>
    <property type="evidence" value="ECO:0007669"/>
    <property type="project" value="InterPro"/>
</dbReference>
<evidence type="ECO:0000256" key="7">
    <source>
        <dbReference type="ARBA" id="ARBA00023242"/>
    </source>
</evidence>
<dbReference type="Pfam" id="PF09748">
    <property type="entry name" value="Med10"/>
    <property type="match status" value="1"/>
</dbReference>